<dbReference type="PRINTS" id="PR00811">
    <property type="entry name" value="BCTERIALGSPD"/>
</dbReference>
<evidence type="ECO:0000256" key="12">
    <source>
        <dbReference type="SAM" id="SignalP"/>
    </source>
</evidence>
<feature type="domain" description="NolW-like" evidence="14">
    <location>
        <begin position="131"/>
        <end position="194"/>
    </location>
</feature>
<dbReference type="InterPro" id="IPR005644">
    <property type="entry name" value="NolW-like"/>
</dbReference>
<dbReference type="NCBIfam" id="TIGR02517">
    <property type="entry name" value="type_II_gspD"/>
    <property type="match status" value="1"/>
</dbReference>
<evidence type="ECO:0000256" key="5">
    <source>
        <dbReference type="ARBA" id="ARBA00022692"/>
    </source>
</evidence>
<feature type="domain" description="Type II/III secretion system secretin-like" evidence="13">
    <location>
        <begin position="465"/>
        <end position="626"/>
    </location>
</feature>
<dbReference type="Proteomes" id="UP001589813">
    <property type="component" value="Unassembled WGS sequence"/>
</dbReference>
<dbReference type="EMBL" id="JBHLXP010000011">
    <property type="protein sequence ID" value="MFC0050686.1"/>
    <property type="molecule type" value="Genomic_DNA"/>
</dbReference>
<evidence type="ECO:0000259" key="14">
    <source>
        <dbReference type="Pfam" id="PF03958"/>
    </source>
</evidence>
<dbReference type="PANTHER" id="PTHR30332">
    <property type="entry name" value="PROBABLE GENERAL SECRETION PATHWAY PROTEIN D"/>
    <property type="match status" value="1"/>
</dbReference>
<dbReference type="InterPro" id="IPR001775">
    <property type="entry name" value="GspD/PilQ"/>
</dbReference>
<dbReference type="InterPro" id="IPR013356">
    <property type="entry name" value="T2SS_GspD"/>
</dbReference>
<protein>
    <submittedName>
        <fullName evidence="16">Type II secretion system secretin GspD</fullName>
    </submittedName>
</protein>
<feature type="domain" description="NolW-like" evidence="14">
    <location>
        <begin position="271"/>
        <end position="357"/>
    </location>
</feature>
<evidence type="ECO:0000256" key="10">
    <source>
        <dbReference type="RuleBase" id="RU004004"/>
    </source>
</evidence>
<dbReference type="InterPro" id="IPR038591">
    <property type="entry name" value="NolW-like_sf"/>
</dbReference>
<comment type="subcellular location">
    <subcellularLocation>
        <location evidence="1 10">Cell outer membrane</location>
    </subcellularLocation>
</comment>
<keyword evidence="4" id="KW-1134">Transmembrane beta strand</keyword>
<keyword evidence="9" id="KW-0998">Cell outer membrane</keyword>
<keyword evidence="5" id="KW-0812">Transmembrane</keyword>
<evidence type="ECO:0000313" key="16">
    <source>
        <dbReference type="EMBL" id="MFC0050686.1"/>
    </source>
</evidence>
<dbReference type="PANTHER" id="PTHR30332:SF24">
    <property type="entry name" value="SECRETIN GSPD-RELATED"/>
    <property type="match status" value="1"/>
</dbReference>
<comment type="caution">
    <text evidence="16">The sequence shown here is derived from an EMBL/GenBank/DDBJ whole genome shotgun (WGS) entry which is preliminary data.</text>
</comment>
<evidence type="ECO:0000256" key="8">
    <source>
        <dbReference type="ARBA" id="ARBA00023136"/>
    </source>
</evidence>
<dbReference type="Pfam" id="PF21305">
    <property type="entry name" value="type_II_gspD_N0"/>
    <property type="match status" value="1"/>
</dbReference>
<organism evidence="16 17">
    <name type="scientific">Rheinheimera tilapiae</name>
    <dbReference type="NCBI Taxonomy" id="875043"/>
    <lineage>
        <taxon>Bacteria</taxon>
        <taxon>Pseudomonadati</taxon>
        <taxon>Pseudomonadota</taxon>
        <taxon>Gammaproteobacteria</taxon>
        <taxon>Chromatiales</taxon>
        <taxon>Chromatiaceae</taxon>
        <taxon>Rheinheimera</taxon>
    </lineage>
</organism>
<dbReference type="InterPro" id="IPR049371">
    <property type="entry name" value="GspD-like_N0"/>
</dbReference>
<reference evidence="16 17" key="1">
    <citation type="submission" date="2024-09" db="EMBL/GenBank/DDBJ databases">
        <authorList>
            <person name="Sun Q."/>
            <person name="Mori K."/>
        </authorList>
    </citation>
    <scope>NUCLEOTIDE SEQUENCE [LARGE SCALE GENOMIC DNA]</scope>
    <source>
        <strain evidence="16 17">KCTC 23315</strain>
    </source>
</reference>
<dbReference type="InterPro" id="IPR004846">
    <property type="entry name" value="T2SS/T3SS_dom"/>
</dbReference>
<evidence type="ECO:0000256" key="2">
    <source>
        <dbReference type="ARBA" id="ARBA00006980"/>
    </source>
</evidence>
<evidence type="ECO:0000256" key="1">
    <source>
        <dbReference type="ARBA" id="ARBA00004442"/>
    </source>
</evidence>
<dbReference type="RefSeq" id="WP_377248754.1">
    <property type="nucleotide sequence ID" value="NZ_JBHLXP010000011.1"/>
</dbReference>
<feature type="domain" description="GspD-like N0" evidence="15">
    <location>
        <begin position="35"/>
        <end position="104"/>
    </location>
</feature>
<evidence type="ECO:0000256" key="11">
    <source>
        <dbReference type="SAM" id="MobiDB-lite"/>
    </source>
</evidence>
<feature type="region of interest" description="Disordered" evidence="11">
    <location>
        <begin position="651"/>
        <end position="702"/>
    </location>
</feature>
<evidence type="ECO:0000256" key="9">
    <source>
        <dbReference type="ARBA" id="ARBA00023237"/>
    </source>
</evidence>
<feature type="chain" id="PRO_5046240616" evidence="12">
    <location>
        <begin position="30"/>
        <end position="702"/>
    </location>
</feature>
<evidence type="ECO:0000313" key="17">
    <source>
        <dbReference type="Proteomes" id="UP001589813"/>
    </source>
</evidence>
<keyword evidence="6 12" id="KW-0732">Signal</keyword>
<evidence type="ECO:0000256" key="3">
    <source>
        <dbReference type="ARBA" id="ARBA00022448"/>
    </source>
</evidence>
<keyword evidence="8" id="KW-0472">Membrane</keyword>
<evidence type="ECO:0000259" key="15">
    <source>
        <dbReference type="Pfam" id="PF21305"/>
    </source>
</evidence>
<feature type="signal peptide" evidence="12">
    <location>
        <begin position="1"/>
        <end position="29"/>
    </location>
</feature>
<dbReference type="Pfam" id="PF03958">
    <property type="entry name" value="Secretin_N"/>
    <property type="match status" value="3"/>
</dbReference>
<feature type="domain" description="NolW-like" evidence="14">
    <location>
        <begin position="197"/>
        <end position="265"/>
    </location>
</feature>
<proteinExistence type="inferred from homology"/>
<dbReference type="Gene3D" id="3.30.1370.120">
    <property type="match status" value="3"/>
</dbReference>
<comment type="similarity">
    <text evidence="2">Belongs to the bacterial secretin family. GSP D subfamily.</text>
</comment>
<keyword evidence="7" id="KW-0653">Protein transport</keyword>
<accession>A0ABV6BIH6</accession>
<sequence length="702" mass="76406">MKSTIFRLPSLKLQLGAGALALLSFFSAAVEYQPNFKGTEITEFINIVGKNLNKTIIVDPQVRGRINVRSYEMLNEQQYYQFFLNVLEVYDFSIVEMKSGVLKVVRQKDAKMSNIPVVSDNNGGVGDEMVTRVVQVKNVSVRELAPLLRQFTDQAGGGHVVNYDPSNVIMMTGQAEVVNRLVDIIQRVDKAGNQDIEIIRLSFASAAEVVRILDNIYKKQGQGDQPEFLIPKIVADERTNSVIVSGELQARQRVSEIVKRLDAEQESQGNTRVYYLKYAKAEDLVKVLQGVSNSMVAAANSAQTQQAAQGGGGSRGSNREVSIEAHTESNSVIVTAQPDMLRNLEDVIRQIDIRRAQVLVEAIIVEVGETAGINLGVQLISAEGGITQFNNGVVPVSSVAAAAASARKVTPQPRVVQSTIPGVPSTTVQDADTPGDYTALGTVLGQVSGAMLGVVKDDWGAIIQAVKADTDSNILATPHITTLDNQESFFIVGEEVPVETTTSPGQNGNSPFTTKDRKEIGIKLKVTPQINEGTAVRLTIEQEVSSRAGSIDGDLIIAKREIKTTVMADDGATVVLGGLIDEDVQQSESKVPLLGDIPVLGHLFRSTSSSKKKRNLMVFIRPTIMRDGGVMNEVSQRKYNYMRAQQLNKQDNGVSLMPETDTPEMPVWGKDKTLPPEIQQRLEQMDKGENIPPKGDQPEGNQ</sequence>
<gene>
    <name evidence="16" type="primary">gspD</name>
    <name evidence="16" type="ORF">ACFFJP_20585</name>
</gene>
<evidence type="ECO:0000256" key="6">
    <source>
        <dbReference type="ARBA" id="ARBA00022729"/>
    </source>
</evidence>
<dbReference type="Pfam" id="PF00263">
    <property type="entry name" value="Secretin"/>
    <property type="match status" value="1"/>
</dbReference>
<keyword evidence="17" id="KW-1185">Reference proteome</keyword>
<evidence type="ECO:0000256" key="4">
    <source>
        <dbReference type="ARBA" id="ARBA00022452"/>
    </source>
</evidence>
<name>A0ABV6BIH6_9GAMM</name>
<evidence type="ECO:0000259" key="13">
    <source>
        <dbReference type="Pfam" id="PF00263"/>
    </source>
</evidence>
<evidence type="ECO:0000256" key="7">
    <source>
        <dbReference type="ARBA" id="ARBA00022927"/>
    </source>
</evidence>
<keyword evidence="3 10" id="KW-0813">Transport</keyword>
<dbReference type="InterPro" id="IPR050810">
    <property type="entry name" value="Bact_Secretion_Sys_Channel"/>
</dbReference>